<dbReference type="InterPro" id="IPR024036">
    <property type="entry name" value="tRNA-dHydroUridine_Synthase_C"/>
</dbReference>
<dbReference type="InterPro" id="IPR032887">
    <property type="entry name" value="DusB"/>
</dbReference>
<dbReference type="Gene3D" id="3.20.20.70">
    <property type="entry name" value="Aldolase class I"/>
    <property type="match status" value="1"/>
</dbReference>
<dbReference type="PIRSF" id="PIRSF006621">
    <property type="entry name" value="Dus"/>
    <property type="match status" value="1"/>
</dbReference>
<dbReference type="SUPFAM" id="SSF51395">
    <property type="entry name" value="FMN-linked oxidoreductases"/>
    <property type="match status" value="1"/>
</dbReference>
<organism evidence="15 16">
    <name type="scientific">Luteimonas notoginsengisoli</name>
    <dbReference type="NCBI Taxonomy" id="1578200"/>
    <lineage>
        <taxon>Bacteria</taxon>
        <taxon>Pseudomonadati</taxon>
        <taxon>Pseudomonadota</taxon>
        <taxon>Gammaproteobacteria</taxon>
        <taxon>Lysobacterales</taxon>
        <taxon>Lysobacteraceae</taxon>
        <taxon>Luteimonas</taxon>
    </lineage>
</organism>
<keyword evidence="3 12" id="KW-0820">tRNA-binding</keyword>
<feature type="binding site" evidence="12">
    <location>
        <begin position="200"/>
        <end position="202"/>
    </location>
    <ligand>
        <name>FMN</name>
        <dbReference type="ChEBI" id="CHEBI:58210"/>
    </ligand>
</feature>
<comment type="similarity">
    <text evidence="12">Belongs to the Dus family. DusB subfamily.</text>
</comment>
<feature type="active site" description="Proton donor" evidence="12">
    <location>
        <position position="100"/>
    </location>
</feature>
<reference evidence="16" key="1">
    <citation type="journal article" date="2019" name="Int. J. Syst. Evol. Microbiol.">
        <title>The Global Catalogue of Microorganisms (GCM) 10K type strain sequencing project: providing services to taxonomists for standard genome sequencing and annotation.</title>
        <authorList>
            <consortium name="The Broad Institute Genomics Platform"/>
            <consortium name="The Broad Institute Genome Sequencing Center for Infectious Disease"/>
            <person name="Wu L."/>
            <person name="Ma J."/>
        </authorList>
    </citation>
    <scope>NUCLEOTIDE SEQUENCE [LARGE SCALE GENOMIC DNA]</scope>
    <source>
        <strain evidence="16">KCTC 42211</strain>
    </source>
</reference>
<dbReference type="EC" id="1.3.1.-" evidence="12"/>
<dbReference type="InterPro" id="IPR018517">
    <property type="entry name" value="tRNA_hU_synthase_CS"/>
</dbReference>
<dbReference type="RefSeq" id="WP_386705435.1">
    <property type="nucleotide sequence ID" value="NZ_JBHRYF010000001.1"/>
</dbReference>
<comment type="catalytic activity">
    <reaction evidence="10 12">
        <text>a 5,6-dihydrouridine in tRNA + NADP(+) = a uridine in tRNA + NADPH + H(+)</text>
        <dbReference type="Rhea" id="RHEA:23624"/>
        <dbReference type="Rhea" id="RHEA-COMP:13339"/>
        <dbReference type="Rhea" id="RHEA-COMP:13887"/>
        <dbReference type="ChEBI" id="CHEBI:15378"/>
        <dbReference type="ChEBI" id="CHEBI:57783"/>
        <dbReference type="ChEBI" id="CHEBI:58349"/>
        <dbReference type="ChEBI" id="CHEBI:65315"/>
        <dbReference type="ChEBI" id="CHEBI:74443"/>
    </reaction>
</comment>
<feature type="binding site" evidence="12">
    <location>
        <position position="139"/>
    </location>
    <ligand>
        <name>FMN</name>
        <dbReference type="ChEBI" id="CHEBI:58210"/>
    </ligand>
</feature>
<evidence type="ECO:0000256" key="2">
    <source>
        <dbReference type="ARBA" id="ARBA00002790"/>
    </source>
</evidence>
<evidence type="ECO:0000256" key="4">
    <source>
        <dbReference type="ARBA" id="ARBA00022630"/>
    </source>
</evidence>
<comment type="similarity">
    <text evidence="13">Belongs to the dus family.</text>
</comment>
<dbReference type="PANTHER" id="PTHR45846">
    <property type="entry name" value="TRNA-DIHYDROURIDINE(47) SYNTHASE [NAD(P)(+)]-LIKE"/>
    <property type="match status" value="1"/>
</dbReference>
<dbReference type="PANTHER" id="PTHR45846:SF1">
    <property type="entry name" value="TRNA-DIHYDROURIDINE(47) SYNTHASE [NAD(P)(+)]-LIKE"/>
    <property type="match status" value="1"/>
</dbReference>
<comment type="caution">
    <text evidence="15">The sequence shown here is derived from an EMBL/GenBank/DDBJ whole genome shotgun (WGS) entry which is preliminary data.</text>
</comment>
<proteinExistence type="inferred from homology"/>
<evidence type="ECO:0000256" key="12">
    <source>
        <dbReference type="HAMAP-Rule" id="MF_02042"/>
    </source>
</evidence>
<accession>A0ABV7UPQ6</accession>
<dbReference type="HAMAP" id="MF_02042">
    <property type="entry name" value="DusB_subfam"/>
    <property type="match status" value="1"/>
</dbReference>
<dbReference type="NCBIfam" id="TIGR00737">
    <property type="entry name" value="nifR3_yhdG"/>
    <property type="match status" value="1"/>
</dbReference>
<feature type="binding site" evidence="12">
    <location>
        <begin position="16"/>
        <end position="18"/>
    </location>
    <ligand>
        <name>FMN</name>
        <dbReference type="ChEBI" id="CHEBI:58210"/>
    </ligand>
</feature>
<sequence>MRIGRHDIAPNVILAPMAGVTDKPFRLLCKRLGAGLAMSEMTTSDPRFWHTEKSLRRMDHIDEPDPVGVQIAGTVPEIMADAARHNVDHGAQVIDINMGCPAKKVCNAWAGSALMRDEELVARICNAVVSAVEVPVTLKIRTGWDATHRNAPAIARIAQDCGIAALAVHGRTRDQQYTGLAEYDTIAEIKSRLAIPVIANGDIDSPQRAAFVLRHTGADAVMVGRAAQGRPWIFGEIAHYLATGELLPPPSLAAIRDILLGHLQALHDFYGEPAGVRIARKHLGWYAKDRPENGPFRAVVNRAETAAMQVALTRDYFDALIAGEPLSRAA</sequence>
<name>A0ABV7UPQ6_9GAMM</name>
<dbReference type="InterPro" id="IPR001269">
    <property type="entry name" value="DUS_fam"/>
</dbReference>
<feature type="domain" description="DUS-like FMN-binding" evidence="14">
    <location>
        <begin position="13"/>
        <end position="314"/>
    </location>
</feature>
<keyword evidence="16" id="KW-1185">Reference proteome</keyword>
<dbReference type="EMBL" id="JBHRYF010000001">
    <property type="protein sequence ID" value="MFC3658723.1"/>
    <property type="molecule type" value="Genomic_DNA"/>
</dbReference>
<comment type="function">
    <text evidence="2 12 13">Catalyzes the synthesis of 5,6-dihydrouridine (D), a modified base found in the D-loop of most tRNAs, via the reduction of the C5-C6 double bond in target uridines.</text>
</comment>
<protein>
    <recommendedName>
        <fullName evidence="12">tRNA-dihydrouridine synthase B</fullName>
        <ecNumber evidence="12">1.3.1.-</ecNumber>
    </recommendedName>
</protein>
<dbReference type="InterPro" id="IPR013785">
    <property type="entry name" value="Aldolase_TIM"/>
</dbReference>
<dbReference type="Pfam" id="PF01207">
    <property type="entry name" value="Dus"/>
    <property type="match status" value="1"/>
</dbReference>
<evidence type="ECO:0000256" key="7">
    <source>
        <dbReference type="ARBA" id="ARBA00022857"/>
    </source>
</evidence>
<keyword evidence="7 12" id="KW-0521">NADP</keyword>
<evidence type="ECO:0000256" key="9">
    <source>
        <dbReference type="ARBA" id="ARBA00023002"/>
    </source>
</evidence>
<evidence type="ECO:0000256" key="11">
    <source>
        <dbReference type="ARBA" id="ARBA00048802"/>
    </source>
</evidence>
<evidence type="ECO:0000256" key="5">
    <source>
        <dbReference type="ARBA" id="ARBA00022643"/>
    </source>
</evidence>
<evidence type="ECO:0000256" key="8">
    <source>
        <dbReference type="ARBA" id="ARBA00022884"/>
    </source>
</evidence>
<dbReference type="GO" id="GO:0016491">
    <property type="term" value="F:oxidoreductase activity"/>
    <property type="evidence" value="ECO:0007669"/>
    <property type="project" value="UniProtKB-KW"/>
</dbReference>
<feature type="binding site" evidence="12">
    <location>
        <begin position="224"/>
        <end position="225"/>
    </location>
    <ligand>
        <name>FMN</name>
        <dbReference type="ChEBI" id="CHEBI:58210"/>
    </ligand>
</feature>
<gene>
    <name evidence="12 15" type="primary">dusB</name>
    <name evidence="15" type="ORF">ACFOM9_01360</name>
</gene>
<dbReference type="Proteomes" id="UP001595724">
    <property type="component" value="Unassembled WGS sequence"/>
</dbReference>
<dbReference type="InterPro" id="IPR035587">
    <property type="entry name" value="DUS-like_FMN-bd"/>
</dbReference>
<evidence type="ECO:0000256" key="3">
    <source>
        <dbReference type="ARBA" id="ARBA00022555"/>
    </source>
</evidence>
<keyword evidence="4 12" id="KW-0285">Flavoprotein</keyword>
<evidence type="ECO:0000259" key="14">
    <source>
        <dbReference type="Pfam" id="PF01207"/>
    </source>
</evidence>
<evidence type="ECO:0000256" key="1">
    <source>
        <dbReference type="ARBA" id="ARBA00001917"/>
    </source>
</evidence>
<dbReference type="InterPro" id="IPR004652">
    <property type="entry name" value="DusB-like"/>
</dbReference>
<evidence type="ECO:0000256" key="10">
    <source>
        <dbReference type="ARBA" id="ARBA00048205"/>
    </source>
</evidence>
<evidence type="ECO:0000313" key="15">
    <source>
        <dbReference type="EMBL" id="MFC3658723.1"/>
    </source>
</evidence>
<evidence type="ECO:0000256" key="6">
    <source>
        <dbReference type="ARBA" id="ARBA00022694"/>
    </source>
</evidence>
<dbReference type="CDD" id="cd02801">
    <property type="entry name" value="DUS_like_FMN"/>
    <property type="match status" value="1"/>
</dbReference>
<comment type="catalytic activity">
    <reaction evidence="11 12">
        <text>a 5,6-dihydrouridine in tRNA + NAD(+) = a uridine in tRNA + NADH + H(+)</text>
        <dbReference type="Rhea" id="RHEA:54452"/>
        <dbReference type="Rhea" id="RHEA-COMP:13339"/>
        <dbReference type="Rhea" id="RHEA-COMP:13887"/>
        <dbReference type="ChEBI" id="CHEBI:15378"/>
        <dbReference type="ChEBI" id="CHEBI:57540"/>
        <dbReference type="ChEBI" id="CHEBI:57945"/>
        <dbReference type="ChEBI" id="CHEBI:65315"/>
        <dbReference type="ChEBI" id="CHEBI:74443"/>
    </reaction>
</comment>
<evidence type="ECO:0000313" key="16">
    <source>
        <dbReference type="Proteomes" id="UP001595724"/>
    </source>
</evidence>
<evidence type="ECO:0000256" key="13">
    <source>
        <dbReference type="PIRNR" id="PIRNR006621"/>
    </source>
</evidence>
<dbReference type="Gene3D" id="1.10.1200.80">
    <property type="entry name" value="Putative flavin oxidoreducatase, domain 2"/>
    <property type="match status" value="1"/>
</dbReference>
<keyword evidence="6 12" id="KW-0819">tRNA processing</keyword>
<feature type="binding site" evidence="12">
    <location>
        <position position="70"/>
    </location>
    <ligand>
        <name>FMN</name>
        <dbReference type="ChEBI" id="CHEBI:58210"/>
    </ligand>
</feature>
<keyword evidence="5 12" id="KW-0288">FMN</keyword>
<comment type="cofactor">
    <cofactor evidence="1 12 13">
        <name>FMN</name>
        <dbReference type="ChEBI" id="CHEBI:58210"/>
    </cofactor>
</comment>
<keyword evidence="9 12" id="KW-0560">Oxidoreductase</keyword>
<dbReference type="PROSITE" id="PS01136">
    <property type="entry name" value="UPF0034"/>
    <property type="match status" value="1"/>
</dbReference>
<keyword evidence="8 12" id="KW-0694">RNA-binding</keyword>